<dbReference type="Proteomes" id="UP000516360">
    <property type="component" value="Chromosome"/>
</dbReference>
<proteinExistence type="predicted"/>
<dbReference type="KEGG" id="dtp:JZK55_03880"/>
<keyword evidence="4" id="KW-1185">Reference proteome</keyword>
<sequence>MVSKPSELEEEYIARMEYEKRKKIEEEKHKKLAEEEKKRLKELHYMRCPKCGMELIEIDYKGIKVDKCSECEGLWLDAGELEAVSRLEKSGLDKLFSVFKK</sequence>
<organism evidence="3 4">
    <name type="scientific">Dissulfurispira thermophila</name>
    <dbReference type="NCBI Taxonomy" id="2715679"/>
    <lineage>
        <taxon>Bacteria</taxon>
        <taxon>Pseudomonadati</taxon>
        <taxon>Nitrospirota</taxon>
        <taxon>Thermodesulfovibrionia</taxon>
        <taxon>Thermodesulfovibrionales</taxon>
        <taxon>Dissulfurispiraceae</taxon>
        <taxon>Dissulfurispira</taxon>
    </lineage>
</organism>
<dbReference type="EMBL" id="AP022873">
    <property type="protein sequence ID" value="BCB95466.1"/>
    <property type="molecule type" value="Genomic_DNA"/>
</dbReference>
<dbReference type="RefSeq" id="WP_203472958.1">
    <property type="nucleotide sequence ID" value="NZ_AP022873.1"/>
</dbReference>
<name>A0A7G1H077_9BACT</name>
<feature type="coiled-coil region" evidence="1">
    <location>
        <begin position="15"/>
        <end position="43"/>
    </location>
</feature>
<gene>
    <name evidence="3" type="ORF">JZK55_03880</name>
</gene>
<evidence type="ECO:0000256" key="1">
    <source>
        <dbReference type="SAM" id="Coils"/>
    </source>
</evidence>
<evidence type="ECO:0000313" key="4">
    <source>
        <dbReference type="Proteomes" id="UP000516360"/>
    </source>
</evidence>
<dbReference type="AlphaFoldDB" id="A0A7G1H077"/>
<evidence type="ECO:0000259" key="2">
    <source>
        <dbReference type="Pfam" id="PF13453"/>
    </source>
</evidence>
<keyword evidence="1" id="KW-0175">Coiled coil</keyword>
<protein>
    <recommendedName>
        <fullName evidence="2">Transcription factor zinc-finger domain-containing protein</fullName>
    </recommendedName>
</protein>
<evidence type="ECO:0000313" key="3">
    <source>
        <dbReference type="EMBL" id="BCB95466.1"/>
    </source>
</evidence>
<dbReference type="Pfam" id="PF13453">
    <property type="entry name" value="Zn_ribbon_TFIIB"/>
    <property type="match status" value="1"/>
</dbReference>
<feature type="domain" description="Transcription factor zinc-finger" evidence="2">
    <location>
        <begin position="47"/>
        <end position="83"/>
    </location>
</feature>
<dbReference type="InterPro" id="IPR027392">
    <property type="entry name" value="TF_Znf"/>
</dbReference>
<accession>A0A7G1H077</accession>
<reference evidence="3 4" key="1">
    <citation type="submission" date="2020-03" db="EMBL/GenBank/DDBJ databases">
        <title>Complete genome sequences of two sulfur-disproportionating bacterial strains T55J and Mzg5.</title>
        <authorList>
            <person name="Umezawa K."/>
            <person name="Kojima H."/>
            <person name="Kato Y."/>
            <person name="Fukui M."/>
        </authorList>
    </citation>
    <scope>NUCLEOTIDE SEQUENCE [LARGE SCALE GENOMIC DNA]</scope>
    <source>
        <strain evidence="3 4">T55J</strain>
    </source>
</reference>